<proteinExistence type="predicted"/>
<organism evidence="2">
    <name type="scientific">Arion vulgaris</name>
    <dbReference type="NCBI Taxonomy" id="1028688"/>
    <lineage>
        <taxon>Eukaryota</taxon>
        <taxon>Metazoa</taxon>
        <taxon>Spiralia</taxon>
        <taxon>Lophotrochozoa</taxon>
        <taxon>Mollusca</taxon>
        <taxon>Gastropoda</taxon>
        <taxon>Heterobranchia</taxon>
        <taxon>Euthyneura</taxon>
        <taxon>Panpulmonata</taxon>
        <taxon>Eupulmonata</taxon>
        <taxon>Stylommatophora</taxon>
        <taxon>Helicina</taxon>
        <taxon>Arionoidea</taxon>
        <taxon>Arionidae</taxon>
        <taxon>Arion</taxon>
    </lineage>
</organism>
<dbReference type="AlphaFoldDB" id="A0A0B6Z977"/>
<dbReference type="EMBL" id="HACG01017425">
    <property type="protein sequence ID" value="CEK64290.1"/>
    <property type="molecule type" value="Transcribed_RNA"/>
</dbReference>
<reference evidence="2" key="1">
    <citation type="submission" date="2014-12" db="EMBL/GenBank/DDBJ databases">
        <title>Insight into the proteome of Arion vulgaris.</title>
        <authorList>
            <person name="Aradska J."/>
            <person name="Bulat T."/>
            <person name="Smidak R."/>
            <person name="Sarate P."/>
            <person name="Gangsoo J."/>
            <person name="Sialana F."/>
            <person name="Bilban M."/>
            <person name="Lubec G."/>
        </authorList>
    </citation>
    <scope>NUCLEOTIDE SEQUENCE</scope>
    <source>
        <tissue evidence="2">Skin</tissue>
    </source>
</reference>
<evidence type="ECO:0000256" key="1">
    <source>
        <dbReference type="SAM" id="MobiDB-lite"/>
    </source>
</evidence>
<evidence type="ECO:0000313" key="2">
    <source>
        <dbReference type="EMBL" id="CEK64290.1"/>
    </source>
</evidence>
<gene>
    <name evidence="2" type="primary">ORF51287</name>
</gene>
<sequence length="111" mass="12321">MLQLLLLYPPSTRTVARNGTRINGVLVMCNITKLDFVNFEVDQTDLSAPARQSTASLPRQSPISHARQSPLSQARQSPISLPRQSPVSQTKQSFILQLQQFPIPQAQQSPI</sequence>
<feature type="region of interest" description="Disordered" evidence="1">
    <location>
        <begin position="47"/>
        <end position="88"/>
    </location>
</feature>
<protein>
    <submittedName>
        <fullName evidence="2">Uncharacterized protein</fullName>
    </submittedName>
</protein>
<name>A0A0B6Z977_9EUPU</name>
<accession>A0A0B6Z977</accession>
<feature type="non-terminal residue" evidence="2">
    <location>
        <position position="111"/>
    </location>
</feature>